<gene>
    <name evidence="2" type="ORF">I8752_19280</name>
</gene>
<feature type="signal peptide" evidence="1">
    <location>
        <begin position="1"/>
        <end position="21"/>
    </location>
</feature>
<sequence>MRIKRAFLYTAAVTLSLMSLAGQKANAGQLYNNWNYGIDSFSDGSGGAVYDIKGMAVKQSGDKVYVALTGGMPLGGTTDPDDYWHPGNSVHIGWSDLFFNFSGQDFQTASNNGQLFAVKFADYGSGLSTGVYQGVTAKSTTTEHGGYSNLKWYYDWGWGQNNTQGTDFATAQDVYNYYYPTTAAQNPTWNNTPLLNAIGSGTKVGNISMLSANELSAAGLDFGHFSATGDYTIGFAFDKALIGSGNYVSNIFLECGNDGDALKGNFKSTPEPSAGAGLFVLGLGFGMIKMRQRRKSLLVKG</sequence>
<keyword evidence="3" id="KW-1185">Reference proteome</keyword>
<evidence type="ECO:0000313" key="3">
    <source>
        <dbReference type="Proteomes" id="UP000662314"/>
    </source>
</evidence>
<evidence type="ECO:0000313" key="2">
    <source>
        <dbReference type="EMBL" id="MBH8575118.1"/>
    </source>
</evidence>
<comment type="caution">
    <text evidence="2">The sequence shown here is derived from an EMBL/GenBank/DDBJ whole genome shotgun (WGS) entry which is preliminary data.</text>
</comment>
<dbReference type="NCBIfam" id="TIGR02595">
    <property type="entry name" value="PEP_CTERM"/>
    <property type="match status" value="1"/>
</dbReference>
<dbReference type="Proteomes" id="UP000662314">
    <property type="component" value="Unassembled WGS sequence"/>
</dbReference>
<dbReference type="AlphaFoldDB" id="A0A8J7I6I9"/>
<proteinExistence type="predicted"/>
<keyword evidence="1" id="KW-0732">Signal</keyword>
<dbReference type="EMBL" id="JAECZA010000104">
    <property type="protein sequence ID" value="MBH8575118.1"/>
    <property type="molecule type" value="Genomic_DNA"/>
</dbReference>
<protein>
    <submittedName>
        <fullName evidence="2">PEP-CTERM sorting domain-containing protein</fullName>
    </submittedName>
</protein>
<reference evidence="2 3" key="1">
    <citation type="journal article" date="2021" name="Int. J. Syst. Evol. Microbiol.">
        <title>Amazonocrinis nigriterrae gen. nov., sp. nov., Atlanticothrix silvestris gen. nov., sp. nov. and Dendronalium phyllosphericum gen. nov., sp. nov., nostocacean cyanobacteria from Brazilian environments.</title>
        <authorList>
            <person name="Alvarenga D.O."/>
            <person name="Andreote A.P.D."/>
            <person name="Branco L.H.Z."/>
            <person name="Delbaje E."/>
            <person name="Cruz R.B."/>
            <person name="Varani A.M."/>
            <person name="Fiore M.F."/>
        </authorList>
    </citation>
    <scope>NUCLEOTIDE SEQUENCE [LARGE SCALE GENOMIC DNA]</scope>
    <source>
        <strain evidence="2 3">CENA369</strain>
    </source>
</reference>
<dbReference type="RefSeq" id="WP_214433912.1">
    <property type="nucleotide sequence ID" value="NZ_CAWPUQ010000007.1"/>
</dbReference>
<feature type="chain" id="PRO_5035183602" evidence="1">
    <location>
        <begin position="22"/>
        <end position="301"/>
    </location>
</feature>
<dbReference type="NCBIfam" id="NF041930">
    <property type="entry name" value="Xrt_dep_XDD3"/>
    <property type="match status" value="1"/>
</dbReference>
<organism evidence="2 3">
    <name type="scientific">Dendronalium phyllosphericum CENA369</name>
    <dbReference type="NCBI Taxonomy" id="1725256"/>
    <lineage>
        <taxon>Bacteria</taxon>
        <taxon>Bacillati</taxon>
        <taxon>Cyanobacteriota</taxon>
        <taxon>Cyanophyceae</taxon>
        <taxon>Nostocales</taxon>
        <taxon>Nostocaceae</taxon>
        <taxon>Dendronalium</taxon>
        <taxon>Dendronalium phyllosphericum</taxon>
    </lineage>
</organism>
<dbReference type="InterPro" id="IPR013424">
    <property type="entry name" value="Ice-binding_C"/>
</dbReference>
<evidence type="ECO:0000256" key="1">
    <source>
        <dbReference type="SAM" id="SignalP"/>
    </source>
</evidence>
<name>A0A8J7I6I9_9NOST</name>
<accession>A0A8J7I6I9</accession>